<feature type="domain" description="G-protein coupled receptors family 1 profile" evidence="15">
    <location>
        <begin position="129"/>
        <end position="307"/>
    </location>
</feature>
<dbReference type="InterPro" id="IPR000276">
    <property type="entry name" value="GPCR_Rhodpsn"/>
</dbReference>
<evidence type="ECO:0000256" key="11">
    <source>
        <dbReference type="ARBA" id="ARBA00023224"/>
    </source>
</evidence>
<dbReference type="Ensembl" id="ENSCMMT00000013182.1">
    <property type="protein sequence ID" value="ENSCMMP00000011983.1"/>
    <property type="gene ID" value="ENSCMMG00000007594.1"/>
</dbReference>
<comment type="subcellular location">
    <subcellularLocation>
        <location evidence="1">Membrane</location>
        <topology evidence="1">Multi-pass membrane protein</topology>
    </subcellularLocation>
</comment>
<keyword evidence="11 12" id="KW-0807">Transducer</keyword>
<evidence type="ECO:0000256" key="12">
    <source>
        <dbReference type="RuleBase" id="RU000688"/>
    </source>
</evidence>
<dbReference type="GO" id="GO:0009881">
    <property type="term" value="F:photoreceptor activity"/>
    <property type="evidence" value="ECO:0007669"/>
    <property type="project" value="UniProtKB-KW"/>
</dbReference>
<evidence type="ECO:0000313" key="17">
    <source>
        <dbReference type="Proteomes" id="UP000694556"/>
    </source>
</evidence>
<reference evidence="16" key="2">
    <citation type="submission" date="2025-08" db="UniProtKB">
        <authorList>
            <consortium name="Ensembl"/>
        </authorList>
    </citation>
    <scope>IDENTIFICATION</scope>
</reference>
<accession>A0A8C3BYH7</accession>
<dbReference type="Proteomes" id="UP000694556">
    <property type="component" value="Chromosome 1"/>
</dbReference>
<evidence type="ECO:0000256" key="14">
    <source>
        <dbReference type="SAM" id="Phobius"/>
    </source>
</evidence>
<dbReference type="PROSITE" id="PS00238">
    <property type="entry name" value="OPSIN"/>
    <property type="match status" value="1"/>
</dbReference>
<organism evidence="16 17">
    <name type="scientific">Cairina moschata</name>
    <name type="common">Muscovy duck</name>
    <dbReference type="NCBI Taxonomy" id="8855"/>
    <lineage>
        <taxon>Eukaryota</taxon>
        <taxon>Metazoa</taxon>
        <taxon>Chordata</taxon>
        <taxon>Craniata</taxon>
        <taxon>Vertebrata</taxon>
        <taxon>Euteleostomi</taxon>
        <taxon>Archelosauria</taxon>
        <taxon>Archosauria</taxon>
        <taxon>Dinosauria</taxon>
        <taxon>Saurischia</taxon>
        <taxon>Theropoda</taxon>
        <taxon>Coelurosauria</taxon>
        <taxon>Aves</taxon>
        <taxon>Neognathae</taxon>
        <taxon>Galloanserae</taxon>
        <taxon>Anseriformes</taxon>
        <taxon>Anatidae</taxon>
        <taxon>Anatinae</taxon>
        <taxon>Cairina</taxon>
    </lineage>
</organism>
<dbReference type="PROSITE" id="PS00237">
    <property type="entry name" value="G_PROTEIN_RECEP_F1_1"/>
    <property type="match status" value="1"/>
</dbReference>
<evidence type="ECO:0000256" key="5">
    <source>
        <dbReference type="ARBA" id="ARBA00022925"/>
    </source>
</evidence>
<evidence type="ECO:0000259" key="15">
    <source>
        <dbReference type="PROSITE" id="PS50262"/>
    </source>
</evidence>
<evidence type="ECO:0000256" key="3">
    <source>
        <dbReference type="ARBA" id="ARBA00022606"/>
    </source>
</evidence>
<sequence length="387" mass="43731">MQHRPVSGLASRRERGARCLGFFLIFIIIIPIILDAFILPRHPEVGCLRSLSGWRGEGRGRSEPPASIPRKVSRRAAAGHHHPPAHPCSGRLFRRLSFFFFFFFFLIIILKYFYFFLHRLLWILDAGIVSLISLAVLSYERYSTLTLCNKRSADYRKALLAVGGSWIYSLVWTVPPLIGWSSYGIEGAGTSCSVRWSSESAESTSYIICLFIFCLVIPVMVMMYCYGRLLYAVKQVGKIHKNTARKREYHVLFMVITTVICYLVCWIPYGVIALLATFGKPGVVTPVASIIPSILAKSSTVCNPIIYILMNKQFYKCFRLLFHCQHPSSTDGEPTCHSKVTVIQLNQRTDGGKVCNNEPRPERDNKMTSLLHPEPSLEPVSKVSPKS</sequence>
<dbReference type="PRINTS" id="PR00237">
    <property type="entry name" value="GPCRRHODOPSN"/>
</dbReference>
<feature type="transmembrane region" description="Helical" evidence="14">
    <location>
        <begin position="120"/>
        <end position="137"/>
    </location>
</feature>
<dbReference type="InterPro" id="IPR017452">
    <property type="entry name" value="GPCR_Rhodpsn_7TM"/>
</dbReference>
<feature type="transmembrane region" description="Helical" evidence="14">
    <location>
        <begin position="205"/>
        <end position="231"/>
    </location>
</feature>
<keyword evidence="6 14" id="KW-1133">Transmembrane helix</keyword>
<feature type="transmembrane region" description="Helical" evidence="14">
    <location>
        <begin position="251"/>
        <end position="278"/>
    </location>
</feature>
<feature type="transmembrane region" description="Helical" evidence="14">
    <location>
        <begin position="96"/>
        <end position="114"/>
    </location>
</feature>
<evidence type="ECO:0000256" key="10">
    <source>
        <dbReference type="ARBA" id="ARBA00023170"/>
    </source>
</evidence>
<feature type="transmembrane region" description="Helical" evidence="14">
    <location>
        <begin position="158"/>
        <end position="178"/>
    </location>
</feature>
<dbReference type="InterPro" id="IPR050125">
    <property type="entry name" value="GPCR_opsins"/>
</dbReference>
<dbReference type="AlphaFoldDB" id="A0A8C3BYH7"/>
<proteinExistence type="inferred from homology"/>
<evidence type="ECO:0000256" key="1">
    <source>
        <dbReference type="ARBA" id="ARBA00004141"/>
    </source>
</evidence>
<keyword evidence="9 14" id="KW-0472">Membrane</keyword>
<keyword evidence="7" id="KW-0157">Chromophore</keyword>
<reference evidence="16" key="3">
    <citation type="submission" date="2025-09" db="UniProtKB">
        <authorList>
            <consortium name="Ensembl"/>
        </authorList>
    </citation>
    <scope>IDENTIFICATION</scope>
</reference>
<dbReference type="SUPFAM" id="SSF81321">
    <property type="entry name" value="Family A G protein-coupled receptor-like"/>
    <property type="match status" value="1"/>
</dbReference>
<keyword evidence="4 12" id="KW-0812">Transmembrane</keyword>
<feature type="transmembrane region" description="Helical" evidence="14">
    <location>
        <begin position="290"/>
        <end position="310"/>
    </location>
</feature>
<evidence type="ECO:0000256" key="7">
    <source>
        <dbReference type="ARBA" id="ARBA00022991"/>
    </source>
</evidence>
<evidence type="ECO:0000256" key="2">
    <source>
        <dbReference type="ARBA" id="ARBA00022543"/>
    </source>
</evidence>
<keyword evidence="5" id="KW-0681">Retinal protein</keyword>
<dbReference type="PROSITE" id="PS50262">
    <property type="entry name" value="G_PROTEIN_RECEP_F1_2"/>
    <property type="match status" value="1"/>
</dbReference>
<dbReference type="GO" id="GO:0004930">
    <property type="term" value="F:G protein-coupled receptor activity"/>
    <property type="evidence" value="ECO:0007669"/>
    <property type="project" value="UniProtKB-KW"/>
</dbReference>
<name>A0A8C3BYH7_CAIMO</name>
<evidence type="ECO:0000256" key="13">
    <source>
        <dbReference type="SAM" id="MobiDB-lite"/>
    </source>
</evidence>
<protein>
    <recommendedName>
        <fullName evidence="15">G-protein coupled receptors family 1 profile domain-containing protein</fullName>
    </recommendedName>
</protein>
<keyword evidence="2" id="KW-0600">Photoreceptor protein</keyword>
<keyword evidence="3" id="KW-0716">Sensory transduction</keyword>
<dbReference type="PANTHER" id="PTHR24240">
    <property type="entry name" value="OPSIN"/>
    <property type="match status" value="1"/>
</dbReference>
<evidence type="ECO:0000313" key="16">
    <source>
        <dbReference type="Ensembl" id="ENSCMMP00000011983.1"/>
    </source>
</evidence>
<dbReference type="Gene3D" id="1.20.1070.10">
    <property type="entry name" value="Rhodopsin 7-helix transmembrane proteins"/>
    <property type="match status" value="1"/>
</dbReference>
<feature type="transmembrane region" description="Helical" evidence="14">
    <location>
        <begin position="20"/>
        <end position="39"/>
    </location>
</feature>
<keyword evidence="17" id="KW-1185">Reference proteome</keyword>
<dbReference type="InterPro" id="IPR027430">
    <property type="entry name" value="Retinal_BS"/>
</dbReference>
<dbReference type="GO" id="GO:0007602">
    <property type="term" value="P:phototransduction"/>
    <property type="evidence" value="ECO:0007669"/>
    <property type="project" value="UniProtKB-KW"/>
</dbReference>
<evidence type="ECO:0000256" key="4">
    <source>
        <dbReference type="ARBA" id="ARBA00022692"/>
    </source>
</evidence>
<dbReference type="GO" id="GO:0016020">
    <property type="term" value="C:membrane"/>
    <property type="evidence" value="ECO:0007669"/>
    <property type="project" value="UniProtKB-SubCell"/>
</dbReference>
<keyword evidence="10 12" id="KW-0675">Receptor</keyword>
<comment type="similarity">
    <text evidence="12">Belongs to the G-protein coupled receptor 1 family.</text>
</comment>
<evidence type="ECO:0000256" key="8">
    <source>
        <dbReference type="ARBA" id="ARBA00023040"/>
    </source>
</evidence>
<dbReference type="Pfam" id="PF00001">
    <property type="entry name" value="7tm_1"/>
    <property type="match status" value="1"/>
</dbReference>
<evidence type="ECO:0000256" key="6">
    <source>
        <dbReference type="ARBA" id="ARBA00022989"/>
    </source>
</evidence>
<feature type="region of interest" description="Disordered" evidence="13">
    <location>
        <begin position="350"/>
        <end position="387"/>
    </location>
</feature>
<reference evidence="16" key="1">
    <citation type="submission" date="2018-09" db="EMBL/GenBank/DDBJ databases">
        <title>Common duck and Muscovy duck high density SNP chip.</title>
        <authorList>
            <person name="Vignal A."/>
            <person name="Thebault N."/>
            <person name="Warren W.C."/>
        </authorList>
    </citation>
    <scope>NUCLEOTIDE SEQUENCE [LARGE SCALE GENOMIC DNA]</scope>
</reference>
<keyword evidence="8 12" id="KW-0297">G-protein coupled receptor</keyword>
<evidence type="ECO:0000256" key="9">
    <source>
        <dbReference type="ARBA" id="ARBA00023136"/>
    </source>
</evidence>